<dbReference type="InterPro" id="IPR006860">
    <property type="entry name" value="FecR"/>
</dbReference>
<evidence type="ECO:0000259" key="2">
    <source>
        <dbReference type="Pfam" id="PF04773"/>
    </source>
</evidence>
<sequence length="398" mass="44587">MNTSSKTNLFEKYGNGTITDQELLQLHHWYLEHAKASNAKLEPEIFQQRMAEMDNALFACLNKAERKFYISLYSKVAAFLIIAMSITFYFWNNWTNNEKPDTVYVTDVAPGGNRARLILANGRSIDLTTADNGELAKQAGVKIMKTSDGQLTYTLTGQQFLGRGKAAEKAEYNTIEIPKGGQYGVCLPDGTKVWLNAASTLKYPATFSSLSERRVVLRGEAYFEVVHNAKRPFIVETDGQDVKDIGTKFNINSYREEPGVKTTVLEGSAAVMTTPHSPKYLPGKKTAVDKTVLFKVVKAGQQSILTDRGIAVADINADESISWKNGLFQFQNDDMQTVMRQIARWYNVEVQYEGAVPTEKLDGKVYRNIKLSKVLEILLSPGISYKIENRKVTIMSNK</sequence>
<reference evidence="4 5" key="1">
    <citation type="submission" date="2017-05" db="EMBL/GenBank/DDBJ databases">
        <authorList>
            <person name="Varghese N."/>
            <person name="Submissions S."/>
        </authorList>
    </citation>
    <scope>NUCLEOTIDE SEQUENCE [LARGE SCALE GENOMIC DNA]</scope>
    <source>
        <strain evidence="4 5">DSM 19036</strain>
    </source>
</reference>
<dbReference type="PANTHER" id="PTHR30273">
    <property type="entry name" value="PERIPLASMIC SIGNAL SENSOR AND SIGMA FACTOR ACTIVATOR FECR-RELATED"/>
    <property type="match status" value="1"/>
</dbReference>
<evidence type="ECO:0000256" key="1">
    <source>
        <dbReference type="SAM" id="Phobius"/>
    </source>
</evidence>
<dbReference type="Pfam" id="PF04773">
    <property type="entry name" value="FecR"/>
    <property type="match status" value="1"/>
</dbReference>
<evidence type="ECO:0000259" key="3">
    <source>
        <dbReference type="Pfam" id="PF16344"/>
    </source>
</evidence>
<dbReference type="Pfam" id="PF16344">
    <property type="entry name" value="FecR_C"/>
    <property type="match status" value="1"/>
</dbReference>
<feature type="domain" description="FecR protein" evidence="2">
    <location>
        <begin position="174"/>
        <end position="269"/>
    </location>
</feature>
<accession>A0A521B774</accession>
<dbReference type="AlphaFoldDB" id="A0A521B774"/>
<dbReference type="Gene3D" id="2.60.120.1440">
    <property type="match status" value="1"/>
</dbReference>
<dbReference type="Proteomes" id="UP000320300">
    <property type="component" value="Unassembled WGS sequence"/>
</dbReference>
<dbReference type="InterPro" id="IPR012373">
    <property type="entry name" value="Ferrdict_sens_TM"/>
</dbReference>
<dbReference type="InterPro" id="IPR032508">
    <property type="entry name" value="FecR_C"/>
</dbReference>
<gene>
    <name evidence="4" type="ORF">SAMN06265348_10263</name>
</gene>
<feature type="transmembrane region" description="Helical" evidence="1">
    <location>
        <begin position="72"/>
        <end position="91"/>
    </location>
</feature>
<dbReference type="PANTHER" id="PTHR30273:SF2">
    <property type="entry name" value="PROTEIN FECR"/>
    <property type="match status" value="1"/>
</dbReference>
<proteinExistence type="predicted"/>
<dbReference type="Gene3D" id="3.55.50.30">
    <property type="match status" value="1"/>
</dbReference>
<dbReference type="EMBL" id="FXTN01000002">
    <property type="protein sequence ID" value="SMO42851.1"/>
    <property type="molecule type" value="Genomic_DNA"/>
</dbReference>
<name>A0A521B774_9SPHI</name>
<keyword evidence="1" id="KW-0472">Membrane</keyword>
<keyword evidence="1" id="KW-0812">Transmembrane</keyword>
<feature type="domain" description="Protein FecR C-terminal" evidence="3">
    <location>
        <begin position="328"/>
        <end position="394"/>
    </location>
</feature>
<protein>
    <submittedName>
        <fullName evidence="4">FecR family protein</fullName>
    </submittedName>
</protein>
<dbReference type="GO" id="GO:0016989">
    <property type="term" value="F:sigma factor antagonist activity"/>
    <property type="evidence" value="ECO:0007669"/>
    <property type="project" value="TreeGrafter"/>
</dbReference>
<keyword evidence="5" id="KW-1185">Reference proteome</keyword>
<dbReference type="RefSeq" id="WP_185960368.1">
    <property type="nucleotide sequence ID" value="NZ_CBCSJO010000003.1"/>
</dbReference>
<keyword evidence="1" id="KW-1133">Transmembrane helix</keyword>
<organism evidence="4 5">
    <name type="scientific">Pedobacter westerhofensis</name>
    <dbReference type="NCBI Taxonomy" id="425512"/>
    <lineage>
        <taxon>Bacteria</taxon>
        <taxon>Pseudomonadati</taxon>
        <taxon>Bacteroidota</taxon>
        <taxon>Sphingobacteriia</taxon>
        <taxon>Sphingobacteriales</taxon>
        <taxon>Sphingobacteriaceae</taxon>
        <taxon>Pedobacter</taxon>
    </lineage>
</organism>
<evidence type="ECO:0000313" key="5">
    <source>
        <dbReference type="Proteomes" id="UP000320300"/>
    </source>
</evidence>
<evidence type="ECO:0000313" key="4">
    <source>
        <dbReference type="EMBL" id="SMO42851.1"/>
    </source>
</evidence>